<evidence type="ECO:0000313" key="5">
    <source>
        <dbReference type="EnsemblProtists" id="EOD07027"/>
    </source>
</evidence>
<evidence type="ECO:0000256" key="2">
    <source>
        <dbReference type="ARBA" id="ARBA00022801"/>
    </source>
</evidence>
<dbReference type="Pfam" id="PF18565">
    <property type="entry name" value="Glyco_hydro2_C5"/>
    <property type="match status" value="1"/>
</dbReference>
<evidence type="ECO:0000256" key="1">
    <source>
        <dbReference type="ARBA" id="ARBA00007401"/>
    </source>
</evidence>
<reference evidence="6" key="1">
    <citation type="journal article" date="2013" name="Nature">
        <title>Pan genome of the phytoplankton Emiliania underpins its global distribution.</title>
        <authorList>
            <person name="Read B.A."/>
            <person name="Kegel J."/>
            <person name="Klute M.J."/>
            <person name="Kuo A."/>
            <person name="Lefebvre S.C."/>
            <person name="Maumus F."/>
            <person name="Mayer C."/>
            <person name="Miller J."/>
            <person name="Monier A."/>
            <person name="Salamov A."/>
            <person name="Young J."/>
            <person name="Aguilar M."/>
            <person name="Claverie J.M."/>
            <person name="Frickenhaus S."/>
            <person name="Gonzalez K."/>
            <person name="Herman E.K."/>
            <person name="Lin Y.C."/>
            <person name="Napier J."/>
            <person name="Ogata H."/>
            <person name="Sarno A.F."/>
            <person name="Shmutz J."/>
            <person name="Schroeder D."/>
            <person name="de Vargas C."/>
            <person name="Verret F."/>
            <person name="von Dassow P."/>
            <person name="Valentin K."/>
            <person name="Van de Peer Y."/>
            <person name="Wheeler G."/>
            <person name="Dacks J.B."/>
            <person name="Delwiche C.F."/>
            <person name="Dyhrman S.T."/>
            <person name="Glockner G."/>
            <person name="John U."/>
            <person name="Richards T."/>
            <person name="Worden A.Z."/>
            <person name="Zhang X."/>
            <person name="Grigoriev I.V."/>
            <person name="Allen A.E."/>
            <person name="Bidle K."/>
            <person name="Borodovsky M."/>
            <person name="Bowler C."/>
            <person name="Brownlee C."/>
            <person name="Cock J.M."/>
            <person name="Elias M."/>
            <person name="Gladyshev V.N."/>
            <person name="Groth M."/>
            <person name="Guda C."/>
            <person name="Hadaegh A."/>
            <person name="Iglesias-Rodriguez M.D."/>
            <person name="Jenkins J."/>
            <person name="Jones B.M."/>
            <person name="Lawson T."/>
            <person name="Leese F."/>
            <person name="Lindquist E."/>
            <person name="Lobanov A."/>
            <person name="Lomsadze A."/>
            <person name="Malik S.B."/>
            <person name="Marsh M.E."/>
            <person name="Mackinder L."/>
            <person name="Mock T."/>
            <person name="Mueller-Roeber B."/>
            <person name="Pagarete A."/>
            <person name="Parker M."/>
            <person name="Probert I."/>
            <person name="Quesneville H."/>
            <person name="Raines C."/>
            <person name="Rensing S.A."/>
            <person name="Riano-Pachon D.M."/>
            <person name="Richier S."/>
            <person name="Rokitta S."/>
            <person name="Shiraiwa Y."/>
            <person name="Soanes D.M."/>
            <person name="van der Giezen M."/>
            <person name="Wahlund T.M."/>
            <person name="Williams B."/>
            <person name="Wilson W."/>
            <person name="Wolfe G."/>
            <person name="Wurch L.L."/>
        </authorList>
    </citation>
    <scope>NUCLEOTIDE SEQUENCE</scope>
</reference>
<keyword evidence="2" id="KW-0378">Hydrolase</keyword>
<dbReference type="GO" id="GO:0016798">
    <property type="term" value="F:hydrolase activity, acting on glycosyl bonds"/>
    <property type="evidence" value="ECO:0007669"/>
    <property type="project" value="UniProtKB-KW"/>
</dbReference>
<comment type="similarity">
    <text evidence="1">Belongs to the glycosyl hydrolase 2 family.</text>
</comment>
<dbReference type="PANTHER" id="PTHR42732">
    <property type="entry name" value="BETA-GALACTOSIDASE"/>
    <property type="match status" value="1"/>
</dbReference>
<keyword evidence="3" id="KW-0326">Glycosidase</keyword>
<dbReference type="GeneID" id="17253400"/>
<reference evidence="5" key="2">
    <citation type="submission" date="2024-10" db="UniProtKB">
        <authorList>
            <consortium name="EnsemblProtists"/>
        </authorList>
    </citation>
    <scope>IDENTIFICATION</scope>
</reference>
<dbReference type="AlphaFoldDB" id="A0A0D3I6Z2"/>
<sequence length="224" mass="22284">MVDGPGSYAEWEAVPWEAGELSAVAKDGGGALLLGYTASAPVAKASRHTNGKPAALQLSVDAPSPHTGTGAALLLDGQDAALLRASIVDGAGRVAHLASSNVTFRVVSGPGRIQGTHNGDVHSHLPNDSPTYPAYHGLVRAVVRVTSAAGRPAAERALLAKIDVRGPLAAAARAAADTTATPIVVEASSPGFAPARVTIPTSTDLAADGVMAVAAAGAGKSVRI</sequence>
<keyword evidence="6" id="KW-1185">Reference proteome</keyword>
<dbReference type="InterPro" id="IPR040605">
    <property type="entry name" value="Glyco_hydro2_dom5"/>
</dbReference>
<name>A0A0D3I6Z2_EMIH1</name>
<protein>
    <recommendedName>
        <fullName evidence="4">Glycoside hydrolase family 2 domain-containing protein</fullName>
    </recommendedName>
</protein>
<dbReference type="Proteomes" id="UP000013827">
    <property type="component" value="Unassembled WGS sequence"/>
</dbReference>
<dbReference type="HOGENOM" id="CLU_1237001_0_0_1"/>
<dbReference type="EnsemblProtists" id="EOD07027">
    <property type="protein sequence ID" value="EOD07027"/>
    <property type="gene ID" value="EMIHUDRAFT_448452"/>
</dbReference>
<dbReference type="InterPro" id="IPR013783">
    <property type="entry name" value="Ig-like_fold"/>
</dbReference>
<accession>A0A0D3I6Z2</accession>
<proteinExistence type="inferred from homology"/>
<dbReference type="Gene3D" id="2.60.40.10">
    <property type="entry name" value="Immunoglobulins"/>
    <property type="match status" value="1"/>
</dbReference>
<evidence type="ECO:0000256" key="3">
    <source>
        <dbReference type="ARBA" id="ARBA00023295"/>
    </source>
</evidence>
<dbReference type="PaxDb" id="2903-EOD07027"/>
<dbReference type="KEGG" id="ehx:EMIHUDRAFT_448452"/>
<dbReference type="RefSeq" id="XP_005759456.1">
    <property type="nucleotide sequence ID" value="XM_005759399.1"/>
</dbReference>
<evidence type="ECO:0000259" key="4">
    <source>
        <dbReference type="Pfam" id="PF18565"/>
    </source>
</evidence>
<organism evidence="5 6">
    <name type="scientific">Emiliania huxleyi (strain CCMP1516)</name>
    <dbReference type="NCBI Taxonomy" id="280463"/>
    <lineage>
        <taxon>Eukaryota</taxon>
        <taxon>Haptista</taxon>
        <taxon>Haptophyta</taxon>
        <taxon>Prymnesiophyceae</taxon>
        <taxon>Isochrysidales</taxon>
        <taxon>Noelaerhabdaceae</taxon>
        <taxon>Emiliania</taxon>
    </lineage>
</organism>
<evidence type="ECO:0000313" key="6">
    <source>
        <dbReference type="Proteomes" id="UP000013827"/>
    </source>
</evidence>
<dbReference type="PANTHER" id="PTHR42732:SF1">
    <property type="entry name" value="BETA-MANNOSIDASE"/>
    <property type="match status" value="1"/>
</dbReference>
<feature type="domain" description="Glycoside hydrolase family 2" evidence="4">
    <location>
        <begin position="73"/>
        <end position="150"/>
    </location>
</feature>
<dbReference type="InterPro" id="IPR051913">
    <property type="entry name" value="GH2_Domain-Containing"/>
</dbReference>